<accession>A0A934TMI0</accession>
<comment type="similarity">
    <text evidence="2">Belongs to the class-I pyridoxal-phosphate-dependent aminotransferase family.</text>
</comment>
<dbReference type="Pfam" id="PF00155">
    <property type="entry name" value="Aminotran_1_2"/>
    <property type="match status" value="1"/>
</dbReference>
<dbReference type="RefSeq" id="WP_201158356.1">
    <property type="nucleotide sequence ID" value="NZ_NHSD01000312.1"/>
</dbReference>
<comment type="caution">
    <text evidence="9">The sequence shown here is derived from an EMBL/GenBank/DDBJ whole genome shotgun (WGS) entry which is preliminary data.</text>
</comment>
<dbReference type="InterPro" id="IPR004839">
    <property type="entry name" value="Aminotransferase_I/II_large"/>
</dbReference>
<name>A0A934TMI0_9RHOB</name>
<gene>
    <name evidence="9" type="ORF">CCR87_14865</name>
</gene>
<keyword evidence="5" id="KW-0808">Transferase</keyword>
<proteinExistence type="inferred from homology"/>
<dbReference type="PANTHER" id="PTHR46383:SF1">
    <property type="entry name" value="ASPARTATE AMINOTRANSFERASE"/>
    <property type="match status" value="1"/>
</dbReference>
<evidence type="ECO:0000259" key="8">
    <source>
        <dbReference type="Pfam" id="PF00155"/>
    </source>
</evidence>
<dbReference type="AlphaFoldDB" id="A0A934TMI0"/>
<evidence type="ECO:0000313" key="10">
    <source>
        <dbReference type="Proteomes" id="UP000706333"/>
    </source>
</evidence>
<evidence type="ECO:0000256" key="6">
    <source>
        <dbReference type="ARBA" id="ARBA00022898"/>
    </source>
</evidence>
<dbReference type="SUPFAM" id="SSF53383">
    <property type="entry name" value="PLP-dependent transferases"/>
    <property type="match status" value="1"/>
</dbReference>
<sequence>MRYASITGRLADLGGAKWAVHNRAVTRQRAGDRILMLTIGEPDVPTPEPLLHAAITAMRDGRTGYSNGRGEPALLRALAARYSARVGRPVTEDQVLCFPGTQTALYAVLSGVAEQGCEVLVGDPMYATYEGVIRAGGAAPVPVPLRADAGFRLRPADVAARITPRTRAILLNTPHNPTGAVLGRDDLAAILDLAHAHDLWVISDEVYEDLVFGPTPFVSPMSLPGAEARVVVCSSISKSHAAAGFRSGWCVGPAAFCARLLPLAETMLFGNQPFIADMTVAALEAPDLAAAGMRRRLARRTALLADRLDGVAGLRLHRPGAGMFALLDVSGTGMDGSRFADALLDAQGVAVMPGASFGPTLRDWVRIALTRDDAVLAEAADRMATLAASRPAAE</sequence>
<dbReference type="InterPro" id="IPR015421">
    <property type="entry name" value="PyrdxlP-dep_Trfase_major"/>
</dbReference>
<dbReference type="PANTHER" id="PTHR46383">
    <property type="entry name" value="ASPARTATE AMINOTRANSFERASE"/>
    <property type="match status" value="1"/>
</dbReference>
<dbReference type="EMBL" id="NHSD01000312">
    <property type="protein sequence ID" value="MBK5928597.1"/>
    <property type="molecule type" value="Genomic_DNA"/>
</dbReference>
<comment type="cofactor">
    <cofactor evidence="1">
        <name>pyridoxal 5'-phosphate</name>
        <dbReference type="ChEBI" id="CHEBI:597326"/>
    </cofactor>
</comment>
<keyword evidence="10" id="KW-1185">Reference proteome</keyword>
<dbReference type="InterPro" id="IPR050596">
    <property type="entry name" value="AspAT/PAT-like"/>
</dbReference>
<reference evidence="9" key="2">
    <citation type="journal article" date="2020" name="Microorganisms">
        <title>Osmotic Adaptation and Compatible Solute Biosynthesis of Phototrophic Bacteria as Revealed from Genome Analyses.</title>
        <authorList>
            <person name="Imhoff J.F."/>
            <person name="Rahn T."/>
            <person name="Kunzel S."/>
            <person name="Keller A."/>
            <person name="Neulinger S.C."/>
        </authorList>
    </citation>
    <scope>NUCLEOTIDE SEQUENCE</scope>
    <source>
        <strain evidence="9">LMG 28126</strain>
    </source>
</reference>
<evidence type="ECO:0000256" key="5">
    <source>
        <dbReference type="ARBA" id="ARBA00022679"/>
    </source>
</evidence>
<keyword evidence="4 9" id="KW-0032">Aminotransferase</keyword>
<dbReference type="GO" id="GO:0004069">
    <property type="term" value="F:L-aspartate:2-oxoglutarate aminotransferase activity"/>
    <property type="evidence" value="ECO:0007669"/>
    <property type="project" value="UniProtKB-EC"/>
</dbReference>
<feature type="domain" description="Aminotransferase class I/classII large" evidence="8">
    <location>
        <begin position="34"/>
        <end position="382"/>
    </location>
</feature>
<evidence type="ECO:0000256" key="3">
    <source>
        <dbReference type="ARBA" id="ARBA00012753"/>
    </source>
</evidence>
<reference evidence="9" key="1">
    <citation type="submission" date="2017-05" db="EMBL/GenBank/DDBJ databases">
        <authorList>
            <person name="Imhoff J.F."/>
            <person name="Rahn T."/>
            <person name="Kuenzel S."/>
            <person name="Neulinger S.C."/>
        </authorList>
    </citation>
    <scope>NUCLEOTIDE SEQUENCE</scope>
    <source>
        <strain evidence="9">LMG 28126</strain>
    </source>
</reference>
<dbReference type="EC" id="2.6.1.1" evidence="3"/>
<dbReference type="GO" id="GO:0030170">
    <property type="term" value="F:pyridoxal phosphate binding"/>
    <property type="evidence" value="ECO:0007669"/>
    <property type="project" value="InterPro"/>
</dbReference>
<dbReference type="CDD" id="cd00609">
    <property type="entry name" value="AAT_like"/>
    <property type="match status" value="1"/>
</dbReference>
<dbReference type="InterPro" id="IPR015422">
    <property type="entry name" value="PyrdxlP-dep_Trfase_small"/>
</dbReference>
<evidence type="ECO:0000256" key="4">
    <source>
        <dbReference type="ARBA" id="ARBA00022576"/>
    </source>
</evidence>
<evidence type="ECO:0000256" key="1">
    <source>
        <dbReference type="ARBA" id="ARBA00001933"/>
    </source>
</evidence>
<dbReference type="Gene3D" id="3.90.1150.10">
    <property type="entry name" value="Aspartate Aminotransferase, domain 1"/>
    <property type="match status" value="1"/>
</dbReference>
<evidence type="ECO:0000256" key="7">
    <source>
        <dbReference type="ARBA" id="ARBA00049185"/>
    </source>
</evidence>
<dbReference type="InterPro" id="IPR015424">
    <property type="entry name" value="PyrdxlP-dep_Trfase"/>
</dbReference>
<dbReference type="Proteomes" id="UP000706333">
    <property type="component" value="Unassembled WGS sequence"/>
</dbReference>
<keyword evidence="6" id="KW-0663">Pyridoxal phosphate</keyword>
<comment type="catalytic activity">
    <reaction evidence="7">
        <text>L-aspartate + 2-oxoglutarate = oxaloacetate + L-glutamate</text>
        <dbReference type="Rhea" id="RHEA:21824"/>
        <dbReference type="ChEBI" id="CHEBI:16452"/>
        <dbReference type="ChEBI" id="CHEBI:16810"/>
        <dbReference type="ChEBI" id="CHEBI:29985"/>
        <dbReference type="ChEBI" id="CHEBI:29991"/>
        <dbReference type="EC" id="2.6.1.1"/>
    </reaction>
</comment>
<organism evidence="9 10">
    <name type="scientific">Rhodobaculum claviforme</name>
    <dbReference type="NCBI Taxonomy" id="1549854"/>
    <lineage>
        <taxon>Bacteria</taxon>
        <taxon>Pseudomonadati</taxon>
        <taxon>Pseudomonadota</taxon>
        <taxon>Alphaproteobacteria</taxon>
        <taxon>Rhodobacterales</taxon>
        <taxon>Paracoccaceae</taxon>
        <taxon>Rhodobaculum</taxon>
    </lineage>
</organism>
<dbReference type="Gene3D" id="3.40.640.10">
    <property type="entry name" value="Type I PLP-dependent aspartate aminotransferase-like (Major domain)"/>
    <property type="match status" value="1"/>
</dbReference>
<evidence type="ECO:0000313" key="9">
    <source>
        <dbReference type="EMBL" id="MBK5928597.1"/>
    </source>
</evidence>
<protein>
    <recommendedName>
        <fullName evidence="3">aspartate transaminase</fullName>
        <ecNumber evidence="3">2.6.1.1</ecNumber>
    </recommendedName>
</protein>
<evidence type="ECO:0000256" key="2">
    <source>
        <dbReference type="ARBA" id="ARBA00007441"/>
    </source>
</evidence>
<dbReference type="GO" id="GO:0006520">
    <property type="term" value="P:amino acid metabolic process"/>
    <property type="evidence" value="ECO:0007669"/>
    <property type="project" value="InterPro"/>
</dbReference>